<evidence type="ECO:0000313" key="2">
    <source>
        <dbReference type="EMBL" id="MPC87489.1"/>
    </source>
</evidence>
<comment type="caution">
    <text evidence="2">The sequence shown here is derived from an EMBL/GenBank/DDBJ whole genome shotgun (WGS) entry which is preliminary data.</text>
</comment>
<proteinExistence type="predicted"/>
<dbReference type="AlphaFoldDB" id="A0A5B7IYV4"/>
<dbReference type="Proteomes" id="UP000324222">
    <property type="component" value="Unassembled WGS sequence"/>
</dbReference>
<evidence type="ECO:0000313" key="3">
    <source>
        <dbReference type="Proteomes" id="UP000324222"/>
    </source>
</evidence>
<feature type="region of interest" description="Disordered" evidence="1">
    <location>
        <begin position="143"/>
        <end position="171"/>
    </location>
</feature>
<evidence type="ECO:0000256" key="1">
    <source>
        <dbReference type="SAM" id="MobiDB-lite"/>
    </source>
</evidence>
<dbReference type="EMBL" id="VSRR010074661">
    <property type="protein sequence ID" value="MPC87489.1"/>
    <property type="molecule type" value="Genomic_DNA"/>
</dbReference>
<accession>A0A5B7IYV4</accession>
<keyword evidence="3" id="KW-1185">Reference proteome</keyword>
<organism evidence="2 3">
    <name type="scientific">Portunus trituberculatus</name>
    <name type="common">Swimming crab</name>
    <name type="synonym">Neptunus trituberculatus</name>
    <dbReference type="NCBI Taxonomy" id="210409"/>
    <lineage>
        <taxon>Eukaryota</taxon>
        <taxon>Metazoa</taxon>
        <taxon>Ecdysozoa</taxon>
        <taxon>Arthropoda</taxon>
        <taxon>Crustacea</taxon>
        <taxon>Multicrustacea</taxon>
        <taxon>Malacostraca</taxon>
        <taxon>Eumalacostraca</taxon>
        <taxon>Eucarida</taxon>
        <taxon>Decapoda</taxon>
        <taxon>Pleocyemata</taxon>
        <taxon>Brachyura</taxon>
        <taxon>Eubrachyura</taxon>
        <taxon>Portunoidea</taxon>
        <taxon>Portunidae</taxon>
        <taxon>Portuninae</taxon>
        <taxon>Portunus</taxon>
    </lineage>
</organism>
<name>A0A5B7IYV4_PORTR</name>
<sequence>MVPLAGECPGRDSNQLTFEATQLALPLAAPPPEGKPLTNGTPRRFRRAWSGILGHSYLTPLPALLVFLLLPPPASPSPRAPPTQYPTSLLPVLTCASPLTSSPCLSQLSLTLPSLSATVTRKFYLLRNKNNFCIPLSPPSPSLMRATPRPHPPRPAHAAHATPTRHAHLTY</sequence>
<protein>
    <submittedName>
        <fullName evidence="2">Uncharacterized protein</fullName>
    </submittedName>
</protein>
<gene>
    <name evidence="2" type="ORF">E2C01_082351</name>
</gene>
<reference evidence="2 3" key="1">
    <citation type="submission" date="2019-05" db="EMBL/GenBank/DDBJ databases">
        <title>Another draft genome of Portunus trituberculatus and its Hox gene families provides insights of decapod evolution.</title>
        <authorList>
            <person name="Jeong J.-H."/>
            <person name="Song I."/>
            <person name="Kim S."/>
            <person name="Choi T."/>
            <person name="Kim D."/>
            <person name="Ryu S."/>
            <person name="Kim W."/>
        </authorList>
    </citation>
    <scope>NUCLEOTIDE SEQUENCE [LARGE SCALE GENOMIC DNA]</scope>
    <source>
        <tissue evidence="2">Muscle</tissue>
    </source>
</reference>